<keyword evidence="3" id="KW-0812">Transmembrane</keyword>
<evidence type="ECO:0000256" key="3">
    <source>
        <dbReference type="ARBA" id="ARBA00022692"/>
    </source>
</evidence>
<keyword evidence="9" id="KW-1185">Reference proteome</keyword>
<proteinExistence type="predicted"/>
<comment type="caution">
    <text evidence="8">The sequence shown here is derived from an EMBL/GenBank/DDBJ whole genome shotgun (WGS) entry which is preliminary data.</text>
</comment>
<feature type="chain" id="PRO_5045359519" evidence="6">
    <location>
        <begin position="24"/>
        <end position="155"/>
    </location>
</feature>
<dbReference type="EMBL" id="BAAAZE010000013">
    <property type="protein sequence ID" value="GAA4031400.1"/>
    <property type="molecule type" value="Genomic_DNA"/>
</dbReference>
<evidence type="ECO:0000259" key="7">
    <source>
        <dbReference type="SMART" id="SM01049"/>
    </source>
</evidence>
<evidence type="ECO:0000313" key="9">
    <source>
        <dbReference type="Proteomes" id="UP001501353"/>
    </source>
</evidence>
<keyword evidence="2" id="KW-1003">Cell membrane</keyword>
<accession>A0ABP7TW55</accession>
<dbReference type="SMART" id="SM01049">
    <property type="entry name" value="Cache_2"/>
    <property type="match status" value="1"/>
</dbReference>
<feature type="signal peptide" evidence="6">
    <location>
        <begin position="1"/>
        <end position="23"/>
    </location>
</feature>
<dbReference type="InterPro" id="IPR033480">
    <property type="entry name" value="sCache_2"/>
</dbReference>
<comment type="subcellular location">
    <subcellularLocation>
        <location evidence="1">Cell membrane</location>
        <topology evidence="1">Multi-pass membrane protein</topology>
    </subcellularLocation>
</comment>
<evidence type="ECO:0000256" key="5">
    <source>
        <dbReference type="ARBA" id="ARBA00023136"/>
    </source>
</evidence>
<evidence type="ECO:0000256" key="1">
    <source>
        <dbReference type="ARBA" id="ARBA00004651"/>
    </source>
</evidence>
<organism evidence="8 9">
    <name type="scientific">Actimicrobium antarcticum</name>
    <dbReference type="NCBI Taxonomy" id="1051899"/>
    <lineage>
        <taxon>Bacteria</taxon>
        <taxon>Pseudomonadati</taxon>
        <taxon>Pseudomonadota</taxon>
        <taxon>Betaproteobacteria</taxon>
        <taxon>Burkholderiales</taxon>
        <taxon>Oxalobacteraceae</taxon>
        <taxon>Actimicrobium</taxon>
    </lineage>
</organism>
<evidence type="ECO:0000256" key="4">
    <source>
        <dbReference type="ARBA" id="ARBA00022989"/>
    </source>
</evidence>
<feature type="domain" description="Single Cache" evidence="7">
    <location>
        <begin position="21"/>
        <end position="107"/>
    </location>
</feature>
<dbReference type="Gene3D" id="3.30.450.20">
    <property type="entry name" value="PAS domain"/>
    <property type="match status" value="1"/>
</dbReference>
<keyword evidence="4" id="KW-1133">Transmembrane helix</keyword>
<evidence type="ECO:0000256" key="6">
    <source>
        <dbReference type="SAM" id="SignalP"/>
    </source>
</evidence>
<evidence type="ECO:0000313" key="8">
    <source>
        <dbReference type="EMBL" id="GAA4031400.1"/>
    </source>
</evidence>
<evidence type="ECO:0000256" key="2">
    <source>
        <dbReference type="ARBA" id="ARBA00022475"/>
    </source>
</evidence>
<sequence length="155" mass="16712">MKNLLRSLVLTLFALTMTGTALAAEKGSREEAVALVKKAAAYLKENGKEKSFAEFNKPDGPFVDRDLYIFAYSANGDGTNLAHGANAKLIGKNLIDLRDADGKAIVKNFIEVGNSKAGNGWVDYKWPNPVTKAVEQKASYVEKVGDVILGSGVYK</sequence>
<protein>
    <submittedName>
        <fullName evidence="8">Cache domain-containing protein</fullName>
    </submittedName>
</protein>
<keyword evidence="6" id="KW-0732">Signal</keyword>
<dbReference type="Pfam" id="PF17200">
    <property type="entry name" value="sCache_2"/>
    <property type="match status" value="1"/>
</dbReference>
<name>A0ABP7TW55_9BURK</name>
<dbReference type="RefSeq" id="WP_344764867.1">
    <property type="nucleotide sequence ID" value="NZ_BAAAZE010000013.1"/>
</dbReference>
<reference evidence="9" key="1">
    <citation type="journal article" date="2019" name="Int. J. Syst. Evol. Microbiol.">
        <title>The Global Catalogue of Microorganisms (GCM) 10K type strain sequencing project: providing services to taxonomists for standard genome sequencing and annotation.</title>
        <authorList>
            <consortium name="The Broad Institute Genomics Platform"/>
            <consortium name="The Broad Institute Genome Sequencing Center for Infectious Disease"/>
            <person name="Wu L."/>
            <person name="Ma J."/>
        </authorList>
    </citation>
    <scope>NUCLEOTIDE SEQUENCE [LARGE SCALE GENOMIC DNA]</scope>
    <source>
        <strain evidence="9">JCM 16673</strain>
    </source>
</reference>
<gene>
    <name evidence="8" type="ORF">GCM10022212_32540</name>
</gene>
<keyword evidence="5" id="KW-0472">Membrane</keyword>
<dbReference type="Proteomes" id="UP001501353">
    <property type="component" value="Unassembled WGS sequence"/>
</dbReference>